<dbReference type="EMBL" id="CP014504">
    <property type="protein sequence ID" value="AMQ00972.1"/>
    <property type="molecule type" value="Genomic_DNA"/>
</dbReference>
<evidence type="ECO:0000313" key="1">
    <source>
        <dbReference type="EMBL" id="AMQ00972.1"/>
    </source>
</evidence>
<dbReference type="KEGG" id="pcm:AY601_4121"/>
<sequence length="261" mass="29894">MHLSDFQIDLFSIMNLKERIKTFIKHLSIDVKTFETKCELSNGFVNNIGQSIREKSMGQILSVYPDLNRNWILTGEGNMLKSEVKSNALDLGDLPSNFELDDTPHIDLPGGDILLVFPLVSESAYAGYAAGYSDPEYIEQLPKHSIIVQEYHKGKYRGFEVVGDSMDDGTIKSIPDKSRVTGRFLMHHHWKNKLHLHRYTEFVIVRKDDGIQVKKIIKHDVENGIITCHSTNPDKDSYPDFEVNLEDVQELYNVIDVSIRR</sequence>
<name>A0A127VI78_9SPHI</name>
<dbReference type="Gene3D" id="2.10.109.10">
    <property type="entry name" value="Umud Fragment, subunit A"/>
    <property type="match status" value="1"/>
</dbReference>
<dbReference type="AlphaFoldDB" id="A0A127VI78"/>
<protein>
    <recommendedName>
        <fullName evidence="3">Peptidase S24/S26A/S26B/S26C domain-containing protein</fullName>
    </recommendedName>
</protein>
<keyword evidence="2" id="KW-1185">Reference proteome</keyword>
<evidence type="ECO:0000313" key="2">
    <source>
        <dbReference type="Proteomes" id="UP000071561"/>
    </source>
</evidence>
<proteinExistence type="predicted"/>
<dbReference type="PATRIC" id="fig|188932.3.peg.4278"/>
<gene>
    <name evidence="1" type="ORF">AY601_4121</name>
</gene>
<evidence type="ECO:0008006" key="3">
    <source>
        <dbReference type="Google" id="ProtNLM"/>
    </source>
</evidence>
<dbReference type="Proteomes" id="UP000071561">
    <property type="component" value="Chromosome"/>
</dbReference>
<accession>A0A127VI78</accession>
<dbReference type="InterPro" id="IPR036286">
    <property type="entry name" value="LexA/Signal_pep-like_sf"/>
</dbReference>
<reference evidence="1 2" key="1">
    <citation type="submission" date="2016-03" db="EMBL/GenBank/DDBJ databases">
        <title>Complete genome sequence of Pedobacter cryoconitis PAMC 27485.</title>
        <authorList>
            <person name="Lee J."/>
            <person name="Kim O.-S."/>
        </authorList>
    </citation>
    <scope>NUCLEOTIDE SEQUENCE [LARGE SCALE GENOMIC DNA]</scope>
    <source>
        <strain evidence="1 2">PAMC 27485</strain>
    </source>
</reference>
<organism evidence="1 2">
    <name type="scientific">Pedobacter cryoconitis</name>
    <dbReference type="NCBI Taxonomy" id="188932"/>
    <lineage>
        <taxon>Bacteria</taxon>
        <taxon>Pseudomonadati</taxon>
        <taxon>Bacteroidota</taxon>
        <taxon>Sphingobacteriia</taxon>
        <taxon>Sphingobacteriales</taxon>
        <taxon>Sphingobacteriaceae</taxon>
        <taxon>Pedobacter</taxon>
    </lineage>
</organism>
<dbReference type="SUPFAM" id="SSF51306">
    <property type="entry name" value="LexA/Signal peptidase"/>
    <property type="match status" value="1"/>
</dbReference>